<reference evidence="2 3" key="1">
    <citation type="submission" date="2024-01" db="EMBL/GenBank/DDBJ databases">
        <title>Genome assemblies of Stephania.</title>
        <authorList>
            <person name="Yang L."/>
        </authorList>
    </citation>
    <scope>NUCLEOTIDE SEQUENCE [LARGE SCALE GENOMIC DNA]</scope>
    <source>
        <strain evidence="2">QJT</strain>
        <tissue evidence="2">Leaf</tissue>
    </source>
</reference>
<protein>
    <recommendedName>
        <fullName evidence="1">Senescence domain-containing protein</fullName>
    </recommendedName>
</protein>
<dbReference type="Pfam" id="PF06911">
    <property type="entry name" value="Senescence"/>
    <property type="match status" value="1"/>
</dbReference>
<evidence type="ECO:0000313" key="2">
    <source>
        <dbReference type="EMBL" id="KAK9131087.1"/>
    </source>
</evidence>
<keyword evidence="3" id="KW-1185">Reference proteome</keyword>
<gene>
    <name evidence="2" type="ORF">Sjap_011574</name>
</gene>
<organism evidence="2 3">
    <name type="scientific">Stephania japonica</name>
    <dbReference type="NCBI Taxonomy" id="461633"/>
    <lineage>
        <taxon>Eukaryota</taxon>
        <taxon>Viridiplantae</taxon>
        <taxon>Streptophyta</taxon>
        <taxon>Embryophyta</taxon>
        <taxon>Tracheophyta</taxon>
        <taxon>Spermatophyta</taxon>
        <taxon>Magnoliopsida</taxon>
        <taxon>Ranunculales</taxon>
        <taxon>Menispermaceae</taxon>
        <taxon>Menispermoideae</taxon>
        <taxon>Cissampelideae</taxon>
        <taxon>Stephania</taxon>
    </lineage>
</organism>
<comment type="caution">
    <text evidence="2">The sequence shown here is derived from an EMBL/GenBank/DDBJ whole genome shotgun (WGS) entry which is preliminary data.</text>
</comment>
<dbReference type="InterPro" id="IPR009686">
    <property type="entry name" value="Senescence/spartin_C"/>
</dbReference>
<dbReference type="InterPro" id="IPR045036">
    <property type="entry name" value="Spartin-like"/>
</dbReference>
<dbReference type="PANTHER" id="PTHR21068:SF36">
    <property type="entry name" value="SENESCENCE_DEHYDRATION-ASSOCIATED PROTEIN-LIKE PROTEIN"/>
    <property type="match status" value="1"/>
</dbReference>
<sequence>MRCFCGGHRKNSSASDIVSTEVTASTMAERDVKKPKEEVLLRIPGCAVHLLDEEETIELAKGDFTLVRLSDDNVFLANIVKVSEDIQWPLTKDEPVLKLDAVHYLFSLPMKEGGLMSYGVSFSGPFRRDDMSLVDSFLKEHSCFSDVGSSSASSKEKPLVEWKSYAPRIEEYNGLLAKAIAAGTGQIVKGIFKCTDAYTKQVQKGGEMIMTGANEQKKYTSTTGNNRNENVAGTKKSDINKALKRVRKLSKMTEKMSKSVLSGIEVATGSIVTPVFQSKAGKAILSTVPGEALLASLEAINKVLDAAEVAEKRAFSATSNAASRAVSKRFGENAGEATEDILATAGHCAGTAWNIFKIRKALTPKSSVSSAVVRNAATTKI</sequence>
<dbReference type="AlphaFoldDB" id="A0AAP0JDR7"/>
<evidence type="ECO:0000313" key="3">
    <source>
        <dbReference type="Proteomes" id="UP001417504"/>
    </source>
</evidence>
<dbReference type="PANTHER" id="PTHR21068">
    <property type="entry name" value="SPARTIN"/>
    <property type="match status" value="1"/>
</dbReference>
<dbReference type="GO" id="GO:0005886">
    <property type="term" value="C:plasma membrane"/>
    <property type="evidence" value="ECO:0007669"/>
    <property type="project" value="TreeGrafter"/>
</dbReference>
<accession>A0AAP0JDR7</accession>
<dbReference type="Proteomes" id="UP001417504">
    <property type="component" value="Unassembled WGS sequence"/>
</dbReference>
<evidence type="ECO:0000259" key="1">
    <source>
        <dbReference type="Pfam" id="PF06911"/>
    </source>
</evidence>
<feature type="domain" description="Senescence" evidence="1">
    <location>
        <begin position="178"/>
        <end position="368"/>
    </location>
</feature>
<dbReference type="EMBL" id="JBBNAE010000004">
    <property type="protein sequence ID" value="KAK9131087.1"/>
    <property type="molecule type" value="Genomic_DNA"/>
</dbReference>
<proteinExistence type="predicted"/>
<name>A0AAP0JDR7_9MAGN</name>